<keyword evidence="1" id="KW-1133">Transmembrane helix</keyword>
<keyword evidence="3" id="KW-1185">Reference proteome</keyword>
<gene>
    <name evidence="2" type="ORF">PENSTE_c011G02778</name>
</gene>
<feature type="transmembrane region" description="Helical" evidence="1">
    <location>
        <begin position="83"/>
        <end position="106"/>
    </location>
</feature>
<evidence type="ECO:0000313" key="2">
    <source>
        <dbReference type="EMBL" id="OQE21952.1"/>
    </source>
</evidence>
<keyword evidence="1" id="KW-0812">Transmembrane</keyword>
<comment type="caution">
    <text evidence="2">The sequence shown here is derived from an EMBL/GenBank/DDBJ whole genome shotgun (WGS) entry which is preliminary data.</text>
</comment>
<dbReference type="AlphaFoldDB" id="A0A1V6T6L5"/>
<dbReference type="EMBL" id="MLKD01000011">
    <property type="protein sequence ID" value="OQE21952.1"/>
    <property type="molecule type" value="Genomic_DNA"/>
</dbReference>
<dbReference type="Proteomes" id="UP000191285">
    <property type="component" value="Unassembled WGS sequence"/>
</dbReference>
<organism evidence="2 3">
    <name type="scientific">Penicillium steckii</name>
    <dbReference type="NCBI Taxonomy" id="303698"/>
    <lineage>
        <taxon>Eukaryota</taxon>
        <taxon>Fungi</taxon>
        <taxon>Dikarya</taxon>
        <taxon>Ascomycota</taxon>
        <taxon>Pezizomycotina</taxon>
        <taxon>Eurotiomycetes</taxon>
        <taxon>Eurotiomycetidae</taxon>
        <taxon>Eurotiales</taxon>
        <taxon>Aspergillaceae</taxon>
        <taxon>Penicillium</taxon>
    </lineage>
</organism>
<protein>
    <submittedName>
        <fullName evidence="2">Uncharacterized protein</fullName>
    </submittedName>
</protein>
<keyword evidence="1" id="KW-0472">Membrane</keyword>
<feature type="transmembrane region" description="Helical" evidence="1">
    <location>
        <begin position="27"/>
        <end position="44"/>
    </location>
</feature>
<name>A0A1V6T6L5_9EURO</name>
<accession>A0A1V6T6L5</accession>
<proteinExistence type="predicted"/>
<evidence type="ECO:0000313" key="3">
    <source>
        <dbReference type="Proteomes" id="UP000191285"/>
    </source>
</evidence>
<dbReference type="OrthoDB" id="4476693at2759"/>
<reference evidence="3" key="1">
    <citation type="journal article" date="2017" name="Nat. Microbiol.">
        <title>Global analysis of biosynthetic gene clusters reveals vast potential of secondary metabolite production in Penicillium species.</title>
        <authorList>
            <person name="Nielsen J.C."/>
            <person name="Grijseels S."/>
            <person name="Prigent S."/>
            <person name="Ji B."/>
            <person name="Dainat J."/>
            <person name="Nielsen K.F."/>
            <person name="Frisvad J.C."/>
            <person name="Workman M."/>
            <person name="Nielsen J."/>
        </authorList>
    </citation>
    <scope>NUCLEOTIDE SEQUENCE [LARGE SCALE GENOMIC DNA]</scope>
    <source>
        <strain evidence="3">IBT 24891</strain>
    </source>
</reference>
<sequence length="157" mass="17456">MSAAVVGSFSWPSLSTAAPVPFTMIRVSWYNSLVLAIGAVAVGMQQSVFLVRVGCLSTSDTSLLEILSFVSPTGRRIPYWHQVILWQTAVGLLECSIYFWLGGYIVFVWDMTKITKQDQQRSDQVVAGFCYVGLLSVVSLYLASMLRLWYKIGQQGK</sequence>
<feature type="transmembrane region" description="Helical" evidence="1">
    <location>
        <begin position="126"/>
        <end position="150"/>
    </location>
</feature>
<evidence type="ECO:0000256" key="1">
    <source>
        <dbReference type="SAM" id="Phobius"/>
    </source>
</evidence>